<feature type="chain" id="PRO_5037111965" description="Lipoprotein" evidence="2">
    <location>
        <begin position="22"/>
        <end position="910"/>
    </location>
</feature>
<evidence type="ECO:0000256" key="1">
    <source>
        <dbReference type="SAM" id="MobiDB-lite"/>
    </source>
</evidence>
<name>A0A919E5Y2_9PROT</name>
<comment type="caution">
    <text evidence="3">The sequence shown here is derived from an EMBL/GenBank/DDBJ whole genome shotgun (WGS) entry which is preliminary data.</text>
</comment>
<dbReference type="PANTHER" id="PTHR41339:SF1">
    <property type="entry name" value="SECRETED PROTEIN"/>
    <property type="match status" value="1"/>
</dbReference>
<evidence type="ECO:0000256" key="2">
    <source>
        <dbReference type="SAM" id="SignalP"/>
    </source>
</evidence>
<organism evidence="3 4">
    <name type="scientific">Kordiimonas sediminis</name>
    <dbReference type="NCBI Taxonomy" id="1735581"/>
    <lineage>
        <taxon>Bacteria</taxon>
        <taxon>Pseudomonadati</taxon>
        <taxon>Pseudomonadota</taxon>
        <taxon>Alphaproteobacteria</taxon>
        <taxon>Kordiimonadales</taxon>
        <taxon>Kordiimonadaceae</taxon>
        <taxon>Kordiimonas</taxon>
    </lineage>
</organism>
<dbReference type="Proteomes" id="UP000630923">
    <property type="component" value="Unassembled WGS sequence"/>
</dbReference>
<keyword evidence="2" id="KW-0732">Signal</keyword>
<sequence>MIDMKKFKSMLLVCASAAALAACGGDSSTEIASPGNQGPNPGTGDGGNGGGNGGGGTVDTCPTGTSEVALGSGKACEIAGEILSDLTLTSENTYLLSGKVVVGGDVGADGSAGGAQATLTIESGTTVAGKDNTSYLVVSRGSKLIANGSSSAPIVMTSAADIERGSSAATDALSEGYTSEWGGLVVNGRATINGCDTGICEAAGEADSGNYGGDDDNDSSGTLRYLQVKYAGNPITSEDELNGIAFQGVGAGTTLDYIHVHNGADDGVEFFGGTAEIKHLIVTGADDDSLDWTKGWRGKAQHVLIMQNDNQSASDRGFEGDNNGSANDATPRAQPMISNVTLIGGNSVGDTGMVLRAGTGAKIWNAVVSGFRDDCLDIDDASTYAARDTADGITIESTLLGCESPTDNGSEDGDLRAWFEGQNNNVIGTTSLSGFFNGLEESKVVATDPSTIDSFFDSVNYIGAVKSSDASDNWTLGWSYGINPTPTCPDNTTDNGDGSCTLSGVYTGAMRLRAGLDYKLSGKVVIGEDLGPDAANPIAGAVSGSLTVDAGVKVMGENNTSFLVISRGSKIITNGRADAPVVFTSSNDATANLDTDTSLWGGLVINGRATINGCDTGICEAAGEADSGNYGGNDDDDDSGQLLYTVVKYAGNPITSEDELNGIAFQGVGRGTEVDYIQVHNGADDGVEFFGGTVNAKHVVVTGADDDSIDWTKGWRGMVQYAVVVQNANQSASDRGFEGDNNGSANDAAPRAQPIFSNVTLVGAEDGAGGDTGMVLRAGTGAKIMNLTAANWRDDCLDIDDASTYAARDTAEGITMTSVYLACTNNFDDGSEDGDLEAWFLGQANNSVGVSTLAAPNGGSRAYINGANETAVSVTNPAAVNSFFDSVNYIGAVKNSAGNWLQGWTVWIND</sequence>
<feature type="signal peptide" evidence="2">
    <location>
        <begin position="1"/>
        <end position="21"/>
    </location>
</feature>
<dbReference type="InterPro" id="IPR006626">
    <property type="entry name" value="PbH1"/>
</dbReference>
<evidence type="ECO:0000313" key="3">
    <source>
        <dbReference type="EMBL" id="GHF17254.1"/>
    </source>
</evidence>
<feature type="compositionally biased region" description="Gly residues" evidence="1">
    <location>
        <begin position="41"/>
        <end position="57"/>
    </location>
</feature>
<accession>A0A919E5Y2</accession>
<dbReference type="SMART" id="SM00710">
    <property type="entry name" value="PbH1"/>
    <property type="match status" value="4"/>
</dbReference>
<evidence type="ECO:0008006" key="5">
    <source>
        <dbReference type="Google" id="ProtNLM"/>
    </source>
</evidence>
<dbReference type="PANTHER" id="PTHR41339">
    <property type="entry name" value="LIPL48"/>
    <property type="match status" value="1"/>
</dbReference>
<dbReference type="RefSeq" id="WP_191250394.1">
    <property type="nucleotide sequence ID" value="NZ_BNCI01000001.1"/>
</dbReference>
<keyword evidence="4" id="KW-1185">Reference proteome</keyword>
<dbReference type="PROSITE" id="PS51257">
    <property type="entry name" value="PROKAR_LIPOPROTEIN"/>
    <property type="match status" value="1"/>
</dbReference>
<feature type="region of interest" description="Disordered" evidence="1">
    <location>
        <begin position="312"/>
        <end position="332"/>
    </location>
</feature>
<dbReference type="AlphaFoldDB" id="A0A919E5Y2"/>
<dbReference type="EMBL" id="BNCI01000001">
    <property type="protein sequence ID" value="GHF17254.1"/>
    <property type="molecule type" value="Genomic_DNA"/>
</dbReference>
<protein>
    <recommendedName>
        <fullName evidence="5">Lipoprotein</fullName>
    </recommendedName>
</protein>
<proteinExistence type="predicted"/>
<reference evidence="3" key="2">
    <citation type="submission" date="2020-09" db="EMBL/GenBank/DDBJ databases">
        <authorList>
            <person name="Sun Q."/>
            <person name="Kim S."/>
        </authorList>
    </citation>
    <scope>NUCLEOTIDE SEQUENCE</scope>
    <source>
        <strain evidence="3">KCTC 42590</strain>
    </source>
</reference>
<reference evidence="3" key="1">
    <citation type="journal article" date="2014" name="Int. J. Syst. Evol. Microbiol.">
        <title>Complete genome sequence of Corynebacterium casei LMG S-19264T (=DSM 44701T), isolated from a smear-ripened cheese.</title>
        <authorList>
            <consortium name="US DOE Joint Genome Institute (JGI-PGF)"/>
            <person name="Walter F."/>
            <person name="Albersmeier A."/>
            <person name="Kalinowski J."/>
            <person name="Ruckert C."/>
        </authorList>
    </citation>
    <scope>NUCLEOTIDE SEQUENCE</scope>
    <source>
        <strain evidence="3">KCTC 42590</strain>
    </source>
</reference>
<feature type="region of interest" description="Disordered" evidence="1">
    <location>
        <begin position="28"/>
        <end position="61"/>
    </location>
</feature>
<evidence type="ECO:0000313" key="4">
    <source>
        <dbReference type="Proteomes" id="UP000630923"/>
    </source>
</evidence>
<gene>
    <name evidence="3" type="ORF">GCM10017044_09530</name>
</gene>